<name>A0A8J3VKU2_9ACTN</name>
<comment type="caution">
    <text evidence="1">The sequence shown here is derived from an EMBL/GenBank/DDBJ whole genome shotgun (WGS) entry which is preliminary data.</text>
</comment>
<gene>
    <name evidence="1" type="ORF">Rhe02_74850</name>
</gene>
<evidence type="ECO:0000313" key="1">
    <source>
        <dbReference type="EMBL" id="GIH09418.1"/>
    </source>
</evidence>
<proteinExistence type="predicted"/>
<dbReference type="Pfam" id="PF10604">
    <property type="entry name" value="Polyketide_cyc2"/>
    <property type="match status" value="1"/>
</dbReference>
<reference evidence="1" key="1">
    <citation type="submission" date="2021-01" db="EMBL/GenBank/DDBJ databases">
        <title>Whole genome shotgun sequence of Rhizocola hellebori NBRC 109834.</title>
        <authorList>
            <person name="Komaki H."/>
            <person name="Tamura T."/>
        </authorList>
    </citation>
    <scope>NUCLEOTIDE SEQUENCE</scope>
    <source>
        <strain evidence="1">NBRC 109834</strain>
    </source>
</reference>
<dbReference type="InterPro" id="IPR023393">
    <property type="entry name" value="START-like_dom_sf"/>
</dbReference>
<dbReference type="AlphaFoldDB" id="A0A8J3VKU2"/>
<dbReference type="InterPro" id="IPR019587">
    <property type="entry name" value="Polyketide_cyclase/dehydratase"/>
</dbReference>
<dbReference type="EMBL" id="BONY01000067">
    <property type="protein sequence ID" value="GIH09418.1"/>
    <property type="molecule type" value="Genomic_DNA"/>
</dbReference>
<organism evidence="1 2">
    <name type="scientific">Rhizocola hellebori</name>
    <dbReference type="NCBI Taxonomy" id="1392758"/>
    <lineage>
        <taxon>Bacteria</taxon>
        <taxon>Bacillati</taxon>
        <taxon>Actinomycetota</taxon>
        <taxon>Actinomycetes</taxon>
        <taxon>Micromonosporales</taxon>
        <taxon>Micromonosporaceae</taxon>
        <taxon>Rhizocola</taxon>
    </lineage>
</organism>
<keyword evidence="2" id="KW-1185">Reference proteome</keyword>
<protein>
    <recommendedName>
        <fullName evidence="3">SRPBCC family protein</fullName>
    </recommendedName>
</protein>
<evidence type="ECO:0008006" key="3">
    <source>
        <dbReference type="Google" id="ProtNLM"/>
    </source>
</evidence>
<evidence type="ECO:0000313" key="2">
    <source>
        <dbReference type="Proteomes" id="UP000612899"/>
    </source>
</evidence>
<dbReference type="Proteomes" id="UP000612899">
    <property type="component" value="Unassembled WGS sequence"/>
</dbReference>
<accession>A0A8J3VKU2</accession>
<dbReference type="Gene3D" id="3.30.530.20">
    <property type="match status" value="1"/>
</dbReference>
<dbReference type="RefSeq" id="WP_203913147.1">
    <property type="nucleotide sequence ID" value="NZ_BONY01000067.1"/>
</dbReference>
<sequence>MAAVGAHIVIARPIVEVYDFVTDLRNDPTWWSGISRSVRVAGEGGVGTRYQLEARLLGVSLPTQIDVIEAERPHRMTIKAEGKLPYVARYTLAPAGNGTRFAIYAEIEQSPWRQLAPVLSMVMRHHMRSLNRVLTN</sequence>
<dbReference type="SUPFAM" id="SSF55961">
    <property type="entry name" value="Bet v1-like"/>
    <property type="match status" value="1"/>
</dbReference>